<evidence type="ECO:0000313" key="1">
    <source>
        <dbReference type="EMBL" id="GJT65184.1"/>
    </source>
</evidence>
<reference evidence="1" key="2">
    <citation type="submission" date="2022-01" db="EMBL/GenBank/DDBJ databases">
        <authorList>
            <person name="Yamashiro T."/>
            <person name="Shiraishi A."/>
            <person name="Satake H."/>
            <person name="Nakayama K."/>
        </authorList>
    </citation>
    <scope>NUCLEOTIDE SEQUENCE</scope>
</reference>
<gene>
    <name evidence="1" type="ORF">Tco_1016664</name>
</gene>
<organism evidence="1 2">
    <name type="scientific">Tanacetum coccineum</name>
    <dbReference type="NCBI Taxonomy" id="301880"/>
    <lineage>
        <taxon>Eukaryota</taxon>
        <taxon>Viridiplantae</taxon>
        <taxon>Streptophyta</taxon>
        <taxon>Embryophyta</taxon>
        <taxon>Tracheophyta</taxon>
        <taxon>Spermatophyta</taxon>
        <taxon>Magnoliopsida</taxon>
        <taxon>eudicotyledons</taxon>
        <taxon>Gunneridae</taxon>
        <taxon>Pentapetalae</taxon>
        <taxon>asterids</taxon>
        <taxon>campanulids</taxon>
        <taxon>Asterales</taxon>
        <taxon>Asteraceae</taxon>
        <taxon>Asteroideae</taxon>
        <taxon>Anthemideae</taxon>
        <taxon>Anthemidinae</taxon>
        <taxon>Tanacetum</taxon>
    </lineage>
</organism>
<name>A0ABQ5FPW7_9ASTR</name>
<comment type="caution">
    <text evidence="1">The sequence shown here is derived from an EMBL/GenBank/DDBJ whole genome shotgun (WGS) entry which is preliminary data.</text>
</comment>
<dbReference type="Proteomes" id="UP001151760">
    <property type="component" value="Unassembled WGS sequence"/>
</dbReference>
<accession>A0ABQ5FPW7</accession>
<proteinExistence type="predicted"/>
<evidence type="ECO:0000313" key="2">
    <source>
        <dbReference type="Proteomes" id="UP001151760"/>
    </source>
</evidence>
<keyword evidence="2" id="KW-1185">Reference proteome</keyword>
<reference evidence="1" key="1">
    <citation type="journal article" date="2022" name="Int. J. Mol. Sci.">
        <title>Draft Genome of Tanacetum Coccineum: Genomic Comparison of Closely Related Tanacetum-Family Plants.</title>
        <authorList>
            <person name="Yamashiro T."/>
            <person name="Shiraishi A."/>
            <person name="Nakayama K."/>
            <person name="Satake H."/>
        </authorList>
    </citation>
    <scope>NUCLEOTIDE SEQUENCE</scope>
</reference>
<dbReference type="EMBL" id="BQNB010017611">
    <property type="protein sequence ID" value="GJT65184.1"/>
    <property type="molecule type" value="Genomic_DNA"/>
</dbReference>
<protein>
    <submittedName>
        <fullName evidence="1">Uncharacterized protein</fullName>
    </submittedName>
</protein>
<sequence length="104" mass="11995">MRAAAVGYRIFSARSSIWSSIRRTQRKPLCEMEKDLQYAWYLLSSHSRQRHFGTYMFNNTSVAGLALFLQAYEENLQSMLAVDGKGIPSTYQLISIPSDEYVFK</sequence>